<sequence length="306" mass="33371">MLQRQTEVKFRDNQENRVQQFPKTPKNANIAASKFVTPAPKPRIALGAKSTNVHHRQFSSAKTGKRHSPVLASKKPLSIVAPEQAQKLEGGAALRAALNRALLTGVDIPDVEYAPPPVPEQPYDEPEWMTPMDWDALDRVIAKGRPAAPLMQCYREKYAKMDETATPPFEFMDVPQMSAKTGANPKLTRQGLSSSGSTSSKTSARPKLGRYAASTLSVQAKAKPVRQVSHGDQENVGRTVRSKSTTSAPRSLSSRAITSRTTSEATKPGKEMSSGSDLFLDGSEEAFIDSLVPDIEHQSDLEVDFD</sequence>
<dbReference type="VEuPathDB" id="FungiDB:TAPDE_001092"/>
<dbReference type="AlphaFoldDB" id="R4X7J2"/>
<feature type="region of interest" description="Disordered" evidence="1">
    <location>
        <begin position="1"/>
        <end position="28"/>
    </location>
</feature>
<feature type="region of interest" description="Disordered" evidence="1">
    <location>
        <begin position="219"/>
        <end position="278"/>
    </location>
</feature>
<organism evidence="2 3">
    <name type="scientific">Taphrina deformans (strain PYCC 5710 / ATCC 11124 / CBS 356.35 / IMI 108563 / JCM 9778 / NBRC 8474)</name>
    <name type="common">Peach leaf curl fungus</name>
    <name type="synonym">Lalaria deformans</name>
    <dbReference type="NCBI Taxonomy" id="1097556"/>
    <lineage>
        <taxon>Eukaryota</taxon>
        <taxon>Fungi</taxon>
        <taxon>Dikarya</taxon>
        <taxon>Ascomycota</taxon>
        <taxon>Taphrinomycotina</taxon>
        <taxon>Taphrinomycetes</taxon>
        <taxon>Taphrinales</taxon>
        <taxon>Taphrinaceae</taxon>
        <taxon>Taphrina</taxon>
    </lineage>
</organism>
<gene>
    <name evidence="2" type="ORF">TAPDE_001092</name>
</gene>
<keyword evidence="3" id="KW-1185">Reference proteome</keyword>
<name>R4X7J2_TAPDE</name>
<evidence type="ECO:0000313" key="2">
    <source>
        <dbReference type="EMBL" id="CCG81386.1"/>
    </source>
</evidence>
<protein>
    <submittedName>
        <fullName evidence="2">Uncharacterized protein</fullName>
    </submittedName>
</protein>
<feature type="compositionally biased region" description="Basic and acidic residues" evidence="1">
    <location>
        <begin position="1"/>
        <end position="15"/>
    </location>
</feature>
<dbReference type="Proteomes" id="UP000013776">
    <property type="component" value="Unassembled WGS sequence"/>
</dbReference>
<evidence type="ECO:0000313" key="3">
    <source>
        <dbReference type="Proteomes" id="UP000013776"/>
    </source>
</evidence>
<comment type="caution">
    <text evidence="2">The sequence shown here is derived from an EMBL/GenBank/DDBJ whole genome shotgun (WGS) entry which is preliminary data.</text>
</comment>
<proteinExistence type="predicted"/>
<reference evidence="2 3" key="1">
    <citation type="journal article" date="2013" name="MBio">
        <title>Genome sequencing of the plant pathogen Taphrina deformans, the causal agent of peach leaf curl.</title>
        <authorList>
            <person name="Cisse O.H."/>
            <person name="Almeida J.M.G.C.F."/>
            <person name="Fonseca A."/>
            <person name="Kumar A.A."/>
            <person name="Salojaervi J."/>
            <person name="Overmyer K."/>
            <person name="Hauser P.M."/>
            <person name="Pagni M."/>
        </authorList>
    </citation>
    <scope>NUCLEOTIDE SEQUENCE [LARGE SCALE GENOMIC DNA]</scope>
    <source>
        <strain evidence="3">PYCC 5710 / ATCC 11124 / CBS 356.35 / IMI 108563 / JCM 9778 / NBRC 8474</strain>
    </source>
</reference>
<feature type="compositionally biased region" description="Polar residues" evidence="1">
    <location>
        <begin position="242"/>
        <end position="265"/>
    </location>
</feature>
<dbReference type="EMBL" id="CAHR02000037">
    <property type="protein sequence ID" value="CCG81386.1"/>
    <property type="molecule type" value="Genomic_DNA"/>
</dbReference>
<accession>R4X7J2</accession>
<evidence type="ECO:0000256" key="1">
    <source>
        <dbReference type="SAM" id="MobiDB-lite"/>
    </source>
</evidence>
<feature type="region of interest" description="Disordered" evidence="1">
    <location>
        <begin position="180"/>
        <end position="206"/>
    </location>
</feature>
<feature type="compositionally biased region" description="Low complexity" evidence="1">
    <location>
        <begin position="193"/>
        <end position="203"/>
    </location>
</feature>